<feature type="region of interest" description="Disordered" evidence="3">
    <location>
        <begin position="1"/>
        <end position="33"/>
    </location>
</feature>
<dbReference type="GO" id="GO:0005634">
    <property type="term" value="C:nucleus"/>
    <property type="evidence" value="ECO:0007669"/>
    <property type="project" value="TreeGrafter"/>
</dbReference>
<dbReference type="SUPFAM" id="SSF49764">
    <property type="entry name" value="HSP20-like chaperones"/>
    <property type="match status" value="1"/>
</dbReference>
<dbReference type="Pfam" id="PF00011">
    <property type="entry name" value="HSP20"/>
    <property type="match status" value="1"/>
</dbReference>
<keyword evidence="5" id="KW-1185">Reference proteome</keyword>
<dbReference type="Proteomes" id="UP000050640">
    <property type="component" value="Unplaced"/>
</dbReference>
<evidence type="ECO:0000313" key="5">
    <source>
        <dbReference type="Proteomes" id="UP000050640"/>
    </source>
</evidence>
<protein>
    <submittedName>
        <fullName evidence="6">SHSP domain-containing protein</fullName>
    </submittedName>
</protein>
<feature type="region of interest" description="Disordered" evidence="3">
    <location>
        <begin position="51"/>
        <end position="107"/>
    </location>
</feature>
<name>A0A0R3S1A4_9BILA</name>
<dbReference type="GO" id="GO:0051082">
    <property type="term" value="F:unfolded protein binding"/>
    <property type="evidence" value="ECO:0007669"/>
    <property type="project" value="TreeGrafter"/>
</dbReference>
<dbReference type="AlphaFoldDB" id="A0A0R3S1A4"/>
<dbReference type="CDD" id="cd06526">
    <property type="entry name" value="metazoan_ACD"/>
    <property type="match status" value="1"/>
</dbReference>
<dbReference type="GO" id="GO:0042026">
    <property type="term" value="P:protein refolding"/>
    <property type="evidence" value="ECO:0007669"/>
    <property type="project" value="TreeGrafter"/>
</dbReference>
<dbReference type="GO" id="GO:0009408">
    <property type="term" value="P:response to heat"/>
    <property type="evidence" value="ECO:0007669"/>
    <property type="project" value="TreeGrafter"/>
</dbReference>
<dbReference type="PANTHER" id="PTHR45640:SF26">
    <property type="entry name" value="RE23625P"/>
    <property type="match status" value="1"/>
</dbReference>
<proteinExistence type="inferred from homology"/>
<evidence type="ECO:0000259" key="4">
    <source>
        <dbReference type="PROSITE" id="PS01031"/>
    </source>
</evidence>
<feature type="compositionally biased region" description="Low complexity" evidence="3">
    <location>
        <begin position="18"/>
        <end position="33"/>
    </location>
</feature>
<accession>A0A0R3S1A4</accession>
<dbReference type="GO" id="GO:0005737">
    <property type="term" value="C:cytoplasm"/>
    <property type="evidence" value="ECO:0007669"/>
    <property type="project" value="TreeGrafter"/>
</dbReference>
<dbReference type="WBParaSite" id="EEL_0000843901-mRNA-1">
    <property type="protein sequence ID" value="EEL_0000843901-mRNA-1"/>
    <property type="gene ID" value="EEL_0000843901"/>
</dbReference>
<evidence type="ECO:0000256" key="3">
    <source>
        <dbReference type="SAM" id="MobiDB-lite"/>
    </source>
</evidence>
<organism evidence="5 6">
    <name type="scientific">Elaeophora elaphi</name>
    <dbReference type="NCBI Taxonomy" id="1147741"/>
    <lineage>
        <taxon>Eukaryota</taxon>
        <taxon>Metazoa</taxon>
        <taxon>Ecdysozoa</taxon>
        <taxon>Nematoda</taxon>
        <taxon>Chromadorea</taxon>
        <taxon>Rhabditida</taxon>
        <taxon>Spirurina</taxon>
        <taxon>Spiruromorpha</taxon>
        <taxon>Filarioidea</taxon>
        <taxon>Onchocercidae</taxon>
        <taxon>Elaeophora</taxon>
    </lineage>
</organism>
<evidence type="ECO:0000313" key="6">
    <source>
        <dbReference type="WBParaSite" id="EEL_0000843901-mRNA-1"/>
    </source>
</evidence>
<evidence type="ECO:0000256" key="1">
    <source>
        <dbReference type="PROSITE-ProRule" id="PRU00285"/>
    </source>
</evidence>
<feature type="compositionally biased region" description="Polar residues" evidence="3">
    <location>
        <begin position="51"/>
        <end position="61"/>
    </location>
</feature>
<reference evidence="6" key="1">
    <citation type="submission" date="2017-02" db="UniProtKB">
        <authorList>
            <consortium name="WormBaseParasite"/>
        </authorList>
    </citation>
    <scope>IDENTIFICATION</scope>
</reference>
<feature type="domain" description="SHSP" evidence="4">
    <location>
        <begin position="151"/>
        <end position="262"/>
    </location>
</feature>
<dbReference type="STRING" id="1147741.A0A0R3S1A4"/>
<feature type="compositionally biased region" description="Low complexity" evidence="3">
    <location>
        <begin position="62"/>
        <end position="78"/>
    </location>
</feature>
<dbReference type="PROSITE" id="PS01031">
    <property type="entry name" value="SHSP"/>
    <property type="match status" value="1"/>
</dbReference>
<sequence>MVWRTFTFPKNTNSADNLISTTTTSSLPPALPLPSTLLSGTPILTSTRTLSVSASTNNVQHKSPSSSSSSSSSSKKQSPSPPRPPPRFHRPTPSNTSGYGTDSNTSGFGTLHNDLPFSMTPAGRFFTHFFDEAMQYFNYPMHDIVWSELPTTNACHGNSINEKIIDNDEKFSIEIDLSDFRAGELLVSYDEERRELLVEGHQKERSDRLGAVERNFKRKFDIPVDAHDGSLAAYLLPSGLLTVQAFKKTSKQPIRKIPIQEVVDIPDLTDQNATRVPTFATSKNATNTTKITPPVPPKPKNTSETNFSTFEKMSKEAEEIPNTEKLQEEKMKQVNFDEIQKPTDESTIKRECLNIFC</sequence>
<dbReference type="InterPro" id="IPR002068">
    <property type="entry name" value="A-crystallin/Hsp20_dom"/>
</dbReference>
<feature type="compositionally biased region" description="Polar residues" evidence="3">
    <location>
        <begin position="95"/>
        <end position="107"/>
    </location>
</feature>
<evidence type="ECO:0000256" key="2">
    <source>
        <dbReference type="RuleBase" id="RU003616"/>
    </source>
</evidence>
<comment type="similarity">
    <text evidence="1 2">Belongs to the small heat shock protein (HSP20) family.</text>
</comment>
<feature type="compositionally biased region" description="Polar residues" evidence="3">
    <location>
        <begin position="8"/>
        <end position="17"/>
    </location>
</feature>
<dbReference type="InterPro" id="IPR008978">
    <property type="entry name" value="HSP20-like_chaperone"/>
</dbReference>
<dbReference type="InterPro" id="IPR001436">
    <property type="entry name" value="Alpha-crystallin/sHSP_animal"/>
</dbReference>
<dbReference type="Gene3D" id="2.60.40.790">
    <property type="match status" value="1"/>
</dbReference>
<dbReference type="PANTHER" id="PTHR45640">
    <property type="entry name" value="HEAT SHOCK PROTEIN HSP-12.2-RELATED"/>
    <property type="match status" value="1"/>
</dbReference>